<comment type="catalytic activity">
    <reaction evidence="8">
        <text>L-seryl-[protein] + ATP = O-phospho-L-seryl-[protein] + ADP + H(+)</text>
        <dbReference type="Rhea" id="RHEA:17989"/>
        <dbReference type="Rhea" id="RHEA-COMP:9863"/>
        <dbReference type="Rhea" id="RHEA-COMP:11604"/>
        <dbReference type="ChEBI" id="CHEBI:15378"/>
        <dbReference type="ChEBI" id="CHEBI:29999"/>
        <dbReference type="ChEBI" id="CHEBI:30616"/>
        <dbReference type="ChEBI" id="CHEBI:83421"/>
        <dbReference type="ChEBI" id="CHEBI:456216"/>
        <dbReference type="EC" id="2.7.11.1"/>
    </reaction>
</comment>
<protein>
    <recommendedName>
        <fullName evidence="1">non-specific serine/threonine protein kinase</fullName>
        <ecNumber evidence="1">2.7.11.1</ecNumber>
    </recommendedName>
</protein>
<dbReference type="InterPro" id="IPR017441">
    <property type="entry name" value="Protein_kinase_ATP_BS"/>
</dbReference>
<accession>A0A0B7KB23</accession>
<dbReference type="InterPro" id="IPR011009">
    <property type="entry name" value="Kinase-like_dom_sf"/>
</dbReference>
<dbReference type="PROSITE" id="PS00107">
    <property type="entry name" value="PROTEIN_KINASE_ATP"/>
    <property type="match status" value="1"/>
</dbReference>
<dbReference type="GO" id="GO:0005524">
    <property type="term" value="F:ATP binding"/>
    <property type="evidence" value="ECO:0007669"/>
    <property type="project" value="UniProtKB-UniRule"/>
</dbReference>
<dbReference type="AlphaFoldDB" id="A0A0B7KB23"/>
<dbReference type="Gene3D" id="3.30.200.20">
    <property type="entry name" value="Phosphorylase Kinase, domain 1"/>
    <property type="match status" value="1"/>
</dbReference>
<dbReference type="Gene3D" id="1.10.510.10">
    <property type="entry name" value="Transferase(Phosphotransferase) domain 1"/>
    <property type="match status" value="1"/>
</dbReference>
<keyword evidence="6 9" id="KW-0067">ATP-binding</keyword>
<dbReference type="GO" id="GO:0004674">
    <property type="term" value="F:protein serine/threonine kinase activity"/>
    <property type="evidence" value="ECO:0007669"/>
    <property type="project" value="UniProtKB-KW"/>
</dbReference>
<dbReference type="PROSITE" id="PS50011">
    <property type="entry name" value="PROTEIN_KINASE_DOM"/>
    <property type="match status" value="1"/>
</dbReference>
<dbReference type="EC" id="2.7.11.1" evidence="1"/>
<dbReference type="Pfam" id="PF00069">
    <property type="entry name" value="Pkinase"/>
    <property type="match status" value="1"/>
</dbReference>
<evidence type="ECO:0000256" key="8">
    <source>
        <dbReference type="ARBA" id="ARBA00048679"/>
    </source>
</evidence>
<keyword evidence="2" id="KW-0723">Serine/threonine-protein kinase</keyword>
<dbReference type="EMBL" id="CDPU01000026">
    <property type="protein sequence ID" value="CEO52120.1"/>
    <property type="molecule type" value="Genomic_DNA"/>
</dbReference>
<dbReference type="PANTHER" id="PTHR47634:SF9">
    <property type="entry name" value="PROTEIN KINASE DOMAIN-CONTAINING PROTEIN-RELATED"/>
    <property type="match status" value="1"/>
</dbReference>
<dbReference type="GO" id="GO:0000245">
    <property type="term" value="P:spliceosomal complex assembly"/>
    <property type="evidence" value="ECO:0007669"/>
    <property type="project" value="TreeGrafter"/>
</dbReference>
<evidence type="ECO:0000256" key="5">
    <source>
        <dbReference type="ARBA" id="ARBA00022777"/>
    </source>
</evidence>
<evidence type="ECO:0000256" key="6">
    <source>
        <dbReference type="ARBA" id="ARBA00022840"/>
    </source>
</evidence>
<evidence type="ECO:0000256" key="2">
    <source>
        <dbReference type="ARBA" id="ARBA00022527"/>
    </source>
</evidence>
<feature type="binding site" evidence="9">
    <location>
        <position position="91"/>
    </location>
    <ligand>
        <name>ATP</name>
        <dbReference type="ChEBI" id="CHEBI:30616"/>
    </ligand>
</feature>
<dbReference type="InterPro" id="IPR051334">
    <property type="entry name" value="SRPK"/>
</dbReference>
<keyword evidence="5" id="KW-0418">Kinase</keyword>
<dbReference type="SMART" id="SM00220">
    <property type="entry name" value="S_TKc"/>
    <property type="match status" value="1"/>
</dbReference>
<feature type="domain" description="Protein kinase" evidence="10">
    <location>
        <begin position="62"/>
        <end position="403"/>
    </location>
</feature>
<comment type="catalytic activity">
    <reaction evidence="7">
        <text>L-threonyl-[protein] + ATP = O-phospho-L-threonyl-[protein] + ADP + H(+)</text>
        <dbReference type="Rhea" id="RHEA:46608"/>
        <dbReference type="Rhea" id="RHEA-COMP:11060"/>
        <dbReference type="Rhea" id="RHEA-COMP:11605"/>
        <dbReference type="ChEBI" id="CHEBI:15378"/>
        <dbReference type="ChEBI" id="CHEBI:30013"/>
        <dbReference type="ChEBI" id="CHEBI:30616"/>
        <dbReference type="ChEBI" id="CHEBI:61977"/>
        <dbReference type="ChEBI" id="CHEBI:456216"/>
        <dbReference type="EC" id="2.7.11.1"/>
    </reaction>
</comment>
<dbReference type="GO" id="GO:0050684">
    <property type="term" value="P:regulation of mRNA processing"/>
    <property type="evidence" value="ECO:0007669"/>
    <property type="project" value="TreeGrafter"/>
</dbReference>
<dbReference type="PANTHER" id="PTHR47634">
    <property type="entry name" value="PROTEIN KINASE DOMAIN-CONTAINING PROTEIN-RELATED"/>
    <property type="match status" value="1"/>
</dbReference>
<dbReference type="InterPro" id="IPR000719">
    <property type="entry name" value="Prot_kinase_dom"/>
</dbReference>
<reference evidence="11" key="1">
    <citation type="submission" date="2015-01" db="EMBL/GenBank/DDBJ databases">
        <authorList>
            <person name="Durling Mikael"/>
        </authorList>
    </citation>
    <scope>NUCLEOTIDE SEQUENCE</scope>
</reference>
<dbReference type="GO" id="GO:0005634">
    <property type="term" value="C:nucleus"/>
    <property type="evidence" value="ECO:0007669"/>
    <property type="project" value="TreeGrafter"/>
</dbReference>
<evidence type="ECO:0000256" key="9">
    <source>
        <dbReference type="PROSITE-ProRule" id="PRU10141"/>
    </source>
</evidence>
<evidence type="ECO:0000313" key="11">
    <source>
        <dbReference type="EMBL" id="CEO52120.1"/>
    </source>
</evidence>
<organism evidence="11">
    <name type="scientific">Bionectria ochroleuca</name>
    <name type="common">Gliocladium roseum</name>
    <dbReference type="NCBI Taxonomy" id="29856"/>
    <lineage>
        <taxon>Eukaryota</taxon>
        <taxon>Fungi</taxon>
        <taxon>Dikarya</taxon>
        <taxon>Ascomycota</taxon>
        <taxon>Pezizomycotina</taxon>
        <taxon>Sordariomycetes</taxon>
        <taxon>Hypocreomycetidae</taxon>
        <taxon>Hypocreales</taxon>
        <taxon>Bionectriaceae</taxon>
        <taxon>Clonostachys</taxon>
    </lineage>
</organism>
<evidence type="ECO:0000259" key="10">
    <source>
        <dbReference type="PROSITE" id="PS50011"/>
    </source>
</evidence>
<evidence type="ECO:0000256" key="1">
    <source>
        <dbReference type="ARBA" id="ARBA00012513"/>
    </source>
</evidence>
<proteinExistence type="predicted"/>
<name>A0A0B7KB23_BIOOC</name>
<evidence type="ECO:0000256" key="3">
    <source>
        <dbReference type="ARBA" id="ARBA00022679"/>
    </source>
</evidence>
<dbReference type="SUPFAM" id="SSF56112">
    <property type="entry name" value="Protein kinase-like (PK-like)"/>
    <property type="match status" value="1"/>
</dbReference>
<keyword evidence="3" id="KW-0808">Transferase</keyword>
<keyword evidence="4 9" id="KW-0547">Nucleotide-binding</keyword>
<gene>
    <name evidence="11" type="ORF">BN869_000008178_1</name>
</gene>
<evidence type="ECO:0000256" key="7">
    <source>
        <dbReference type="ARBA" id="ARBA00047899"/>
    </source>
</evidence>
<dbReference type="GO" id="GO:0005737">
    <property type="term" value="C:cytoplasm"/>
    <property type="evidence" value="ECO:0007669"/>
    <property type="project" value="TreeGrafter"/>
</dbReference>
<sequence>MSSVLKWARSALRRAPLPPLRFPSAGFEIVPPSEPLEEEHLEEFSAGAYYPVNVGDVYHSKYQVVGKLGFGSTSTVWLAKNLQEHIHVALKIYIQGHTGKEEFEVSNKILQGDSAHPGYHHLRTAREMIVLPHPNGDHHCMVQDPMWDSWRDILRRNPTRRFNLPMLKGGLQQILRALDYLHNECKLVHTDIKADNILHKIADNSIIDTFVEEEMNTPSARKTVNGVTIYKSRQFHLPKQLGIVIMSDFGAAVRGDLKRNHDAQPDVYRSPEVMLEVPWSYPIDIWNVGVMIWDIFESKHLFHGIDPTDTAYSTRAHLAEVIVMLGMPPLDLIKRGSRSDEFFTDDGQWKADVPIPAELSLAQSEENLERDEKQEFLRFVEGMLQWRPEDRKTAKELLQDPWLYS</sequence>
<evidence type="ECO:0000256" key="4">
    <source>
        <dbReference type="ARBA" id="ARBA00022741"/>
    </source>
</evidence>